<proteinExistence type="predicted"/>
<evidence type="ECO:0000256" key="1">
    <source>
        <dbReference type="SAM" id="MobiDB-lite"/>
    </source>
</evidence>
<comment type="caution">
    <text evidence="2">The sequence shown here is derived from an EMBL/GenBank/DDBJ whole genome shotgun (WGS) entry which is preliminary data.</text>
</comment>
<organism evidence="2 3">
    <name type="scientific">Caerostris extrusa</name>
    <name type="common">Bark spider</name>
    <name type="synonym">Caerostris bankana</name>
    <dbReference type="NCBI Taxonomy" id="172846"/>
    <lineage>
        <taxon>Eukaryota</taxon>
        <taxon>Metazoa</taxon>
        <taxon>Ecdysozoa</taxon>
        <taxon>Arthropoda</taxon>
        <taxon>Chelicerata</taxon>
        <taxon>Arachnida</taxon>
        <taxon>Araneae</taxon>
        <taxon>Araneomorphae</taxon>
        <taxon>Entelegynae</taxon>
        <taxon>Araneoidea</taxon>
        <taxon>Araneidae</taxon>
        <taxon>Caerostris</taxon>
    </lineage>
</organism>
<reference evidence="2 3" key="1">
    <citation type="submission" date="2021-06" db="EMBL/GenBank/DDBJ databases">
        <title>Caerostris extrusa draft genome.</title>
        <authorList>
            <person name="Kono N."/>
            <person name="Arakawa K."/>
        </authorList>
    </citation>
    <scope>NUCLEOTIDE SEQUENCE [LARGE SCALE GENOMIC DNA]</scope>
</reference>
<gene>
    <name evidence="2" type="ORF">CEXT_53001</name>
</gene>
<feature type="region of interest" description="Disordered" evidence="1">
    <location>
        <begin position="50"/>
        <end position="69"/>
    </location>
</feature>
<name>A0AAV4XZ15_CAEEX</name>
<protein>
    <submittedName>
        <fullName evidence="2">Uncharacterized protein</fullName>
    </submittedName>
</protein>
<evidence type="ECO:0000313" key="3">
    <source>
        <dbReference type="Proteomes" id="UP001054945"/>
    </source>
</evidence>
<dbReference type="AlphaFoldDB" id="A0AAV4XZ15"/>
<evidence type="ECO:0000313" key="2">
    <source>
        <dbReference type="EMBL" id="GIY99000.1"/>
    </source>
</evidence>
<keyword evidence="3" id="KW-1185">Reference proteome</keyword>
<dbReference type="EMBL" id="BPLR01018368">
    <property type="protein sequence ID" value="GIY99000.1"/>
    <property type="molecule type" value="Genomic_DNA"/>
</dbReference>
<accession>A0AAV4XZ15</accession>
<sequence length="94" mass="10709">MLSVRRFRKHKLFNPPLNSRVESPTSHNNTGVHCERSHYTTLHAKKTKESFSSSTEMRSHHFLTTPPTPSTYAGEFQKVNLASSATFERAVHVI</sequence>
<dbReference type="Proteomes" id="UP001054945">
    <property type="component" value="Unassembled WGS sequence"/>
</dbReference>